<proteinExistence type="predicted"/>
<sequence>MSAASTGPDTWTQLRGAWTANTGPNTSDHTGFHLTSFRLLQAPYSHQLASGRVQGRGETCYLDLAIQTGGGGASTGLLHYNQETPGLMDQSPGVLQSDTTSGNKLRAPKDIDEDTQREKELRNNVSTVELVLTP</sequence>
<dbReference type="AlphaFoldDB" id="A0AAV7WZH9"/>
<name>A0AAV7WZH9_PLEWA</name>
<organism evidence="2 3">
    <name type="scientific">Pleurodeles waltl</name>
    <name type="common">Iberian ribbed newt</name>
    <dbReference type="NCBI Taxonomy" id="8319"/>
    <lineage>
        <taxon>Eukaryota</taxon>
        <taxon>Metazoa</taxon>
        <taxon>Chordata</taxon>
        <taxon>Craniata</taxon>
        <taxon>Vertebrata</taxon>
        <taxon>Euteleostomi</taxon>
        <taxon>Amphibia</taxon>
        <taxon>Batrachia</taxon>
        <taxon>Caudata</taxon>
        <taxon>Salamandroidea</taxon>
        <taxon>Salamandridae</taxon>
        <taxon>Pleurodelinae</taxon>
        <taxon>Pleurodeles</taxon>
    </lineage>
</organism>
<evidence type="ECO:0000313" key="2">
    <source>
        <dbReference type="EMBL" id="KAJ1217425.1"/>
    </source>
</evidence>
<protein>
    <submittedName>
        <fullName evidence="2">Uncharacterized protein</fullName>
    </submittedName>
</protein>
<gene>
    <name evidence="2" type="ORF">NDU88_005019</name>
</gene>
<evidence type="ECO:0000256" key="1">
    <source>
        <dbReference type="SAM" id="MobiDB-lite"/>
    </source>
</evidence>
<dbReference type="EMBL" id="JANPWB010000001">
    <property type="protein sequence ID" value="KAJ1217425.1"/>
    <property type="molecule type" value="Genomic_DNA"/>
</dbReference>
<evidence type="ECO:0000313" key="3">
    <source>
        <dbReference type="Proteomes" id="UP001066276"/>
    </source>
</evidence>
<feature type="region of interest" description="Disordered" evidence="1">
    <location>
        <begin position="76"/>
        <end position="119"/>
    </location>
</feature>
<accession>A0AAV7WZH9</accession>
<reference evidence="2" key="1">
    <citation type="journal article" date="2022" name="bioRxiv">
        <title>Sequencing and chromosome-scale assembly of the giantPleurodeles waltlgenome.</title>
        <authorList>
            <person name="Brown T."/>
            <person name="Elewa A."/>
            <person name="Iarovenko S."/>
            <person name="Subramanian E."/>
            <person name="Araus A.J."/>
            <person name="Petzold A."/>
            <person name="Susuki M."/>
            <person name="Suzuki K.-i.T."/>
            <person name="Hayashi T."/>
            <person name="Toyoda A."/>
            <person name="Oliveira C."/>
            <person name="Osipova E."/>
            <person name="Leigh N.D."/>
            <person name="Simon A."/>
            <person name="Yun M.H."/>
        </authorList>
    </citation>
    <scope>NUCLEOTIDE SEQUENCE</scope>
    <source>
        <strain evidence="2">20211129_DDA</strain>
        <tissue evidence="2">Liver</tissue>
    </source>
</reference>
<comment type="caution">
    <text evidence="2">The sequence shown here is derived from an EMBL/GenBank/DDBJ whole genome shotgun (WGS) entry which is preliminary data.</text>
</comment>
<feature type="region of interest" description="Disordered" evidence="1">
    <location>
        <begin position="1"/>
        <end position="29"/>
    </location>
</feature>
<keyword evidence="3" id="KW-1185">Reference proteome</keyword>
<feature type="compositionally biased region" description="Basic and acidic residues" evidence="1">
    <location>
        <begin position="107"/>
        <end position="119"/>
    </location>
</feature>
<dbReference type="Proteomes" id="UP001066276">
    <property type="component" value="Chromosome 1_1"/>
</dbReference>
<feature type="compositionally biased region" description="Polar residues" evidence="1">
    <location>
        <begin position="93"/>
        <end position="103"/>
    </location>
</feature>